<reference evidence="1 2" key="1">
    <citation type="submission" date="2017-03" db="EMBL/GenBank/DDBJ databases">
        <title>Genome Survey of Euroglyphus maynei.</title>
        <authorList>
            <person name="Arlian L.G."/>
            <person name="Morgan M.S."/>
            <person name="Rider S.D."/>
        </authorList>
    </citation>
    <scope>NUCLEOTIDE SEQUENCE [LARGE SCALE GENOMIC DNA]</scope>
    <source>
        <strain evidence="1">Arlian Lab</strain>
        <tissue evidence="1">Whole body</tissue>
    </source>
</reference>
<gene>
    <name evidence="1" type="ORF">BLA29_011263</name>
</gene>
<dbReference type="Proteomes" id="UP000194236">
    <property type="component" value="Unassembled WGS sequence"/>
</dbReference>
<name>A0A1Y3B630_EURMA</name>
<proteinExistence type="predicted"/>
<protein>
    <submittedName>
        <fullName evidence="1">Uncharacterized protein</fullName>
    </submittedName>
</protein>
<organism evidence="1 2">
    <name type="scientific">Euroglyphus maynei</name>
    <name type="common">Mayne's house dust mite</name>
    <dbReference type="NCBI Taxonomy" id="6958"/>
    <lineage>
        <taxon>Eukaryota</taxon>
        <taxon>Metazoa</taxon>
        <taxon>Ecdysozoa</taxon>
        <taxon>Arthropoda</taxon>
        <taxon>Chelicerata</taxon>
        <taxon>Arachnida</taxon>
        <taxon>Acari</taxon>
        <taxon>Acariformes</taxon>
        <taxon>Sarcoptiformes</taxon>
        <taxon>Astigmata</taxon>
        <taxon>Psoroptidia</taxon>
        <taxon>Analgoidea</taxon>
        <taxon>Pyroglyphidae</taxon>
        <taxon>Pyroglyphinae</taxon>
        <taxon>Euroglyphus</taxon>
    </lineage>
</organism>
<accession>A0A1Y3B630</accession>
<evidence type="ECO:0000313" key="2">
    <source>
        <dbReference type="Proteomes" id="UP000194236"/>
    </source>
</evidence>
<evidence type="ECO:0000313" key="1">
    <source>
        <dbReference type="EMBL" id="OTF76280.1"/>
    </source>
</evidence>
<feature type="non-terminal residue" evidence="1">
    <location>
        <position position="1"/>
    </location>
</feature>
<dbReference type="AlphaFoldDB" id="A0A1Y3B630"/>
<sequence>KVAAKKLTPYSGDPIEYHTFRERICHYIVDNPQIRGNANKIMEIKDLLPTRDRYLIDSMNPNTSSMESILDELDEHYANANRIIPALVGRIRKAPFLSEKPLEKDWEAVMEVTIMIRNVLTKTDLAAEKRGLVGVLLQQIDRSHYKHIGNRRAITLEQIIEYLKIGLENERMAIAQIAASELTVKSNQTNNKPTNNTSNQFRKPTKNVMFASSNDG</sequence>
<feature type="non-terminal residue" evidence="1">
    <location>
        <position position="216"/>
    </location>
</feature>
<comment type="caution">
    <text evidence="1">The sequence shown here is derived from an EMBL/GenBank/DDBJ whole genome shotgun (WGS) entry which is preliminary data.</text>
</comment>
<keyword evidence="2" id="KW-1185">Reference proteome</keyword>
<dbReference type="EMBL" id="MUJZ01038231">
    <property type="protein sequence ID" value="OTF76280.1"/>
    <property type="molecule type" value="Genomic_DNA"/>
</dbReference>